<dbReference type="PANTHER" id="PTHR31157:SF1">
    <property type="entry name" value="SCP DOMAIN-CONTAINING PROTEIN"/>
    <property type="match status" value="1"/>
</dbReference>
<sequence length="255" mass="26522">MKFINTASLLALAATIATSGQAAPAPLKLTDIINYFQTHQVGFFTNLPSIETVFVTLGQGDAMPAPTDKPADLGDTNADQAAPNDSELANASSDESAISEAGGENSDNAEPSSSSSSGSGASDWVTQMICRVNAVRAQHGVEPLGLSSELDTLAQGQSDYQNSINQMTHSNPAGGIGDRLTKIGITWASAAENVAAGMQTAEDAQQVLENSPGHLANMVDPSMAYFGAARTNNYFTQEFYGASGNTRAQNIPQCN</sequence>
<evidence type="ECO:0000313" key="4">
    <source>
        <dbReference type="EMBL" id="KAJ2675298.1"/>
    </source>
</evidence>
<proteinExistence type="predicted"/>
<comment type="caution">
    <text evidence="4">The sequence shown here is derived from an EMBL/GenBank/DDBJ whole genome shotgun (WGS) entry which is preliminary data.</text>
</comment>
<dbReference type="PANTHER" id="PTHR31157">
    <property type="entry name" value="SCP DOMAIN-CONTAINING PROTEIN"/>
    <property type="match status" value="1"/>
</dbReference>
<dbReference type="EMBL" id="JANBTW010000049">
    <property type="protein sequence ID" value="KAJ2675298.1"/>
    <property type="molecule type" value="Genomic_DNA"/>
</dbReference>
<feature type="chain" id="PRO_5040751262" description="SCP domain-containing protein" evidence="2">
    <location>
        <begin position="23"/>
        <end position="255"/>
    </location>
</feature>
<dbReference type="CDD" id="cd05379">
    <property type="entry name" value="CAP_bacterial"/>
    <property type="match status" value="1"/>
</dbReference>
<feature type="compositionally biased region" description="Low complexity" evidence="1">
    <location>
        <begin position="104"/>
        <end position="121"/>
    </location>
</feature>
<dbReference type="Proteomes" id="UP001151518">
    <property type="component" value="Unassembled WGS sequence"/>
</dbReference>
<feature type="signal peptide" evidence="2">
    <location>
        <begin position="1"/>
        <end position="22"/>
    </location>
</feature>
<reference evidence="4" key="1">
    <citation type="submission" date="2022-07" db="EMBL/GenBank/DDBJ databases">
        <title>Phylogenomic reconstructions and comparative analyses of Kickxellomycotina fungi.</title>
        <authorList>
            <person name="Reynolds N.K."/>
            <person name="Stajich J.E."/>
            <person name="Barry K."/>
            <person name="Grigoriev I.V."/>
            <person name="Crous P."/>
            <person name="Smith M.E."/>
        </authorList>
    </citation>
    <scope>NUCLEOTIDE SEQUENCE</scope>
    <source>
        <strain evidence="4">NRRL 3115</strain>
    </source>
</reference>
<gene>
    <name evidence="4" type="ORF">GGI25_004036</name>
</gene>
<dbReference type="AlphaFoldDB" id="A0A9W8G7F5"/>
<feature type="region of interest" description="Disordered" evidence="1">
    <location>
        <begin position="61"/>
        <end position="121"/>
    </location>
</feature>
<dbReference type="SUPFAM" id="SSF55797">
    <property type="entry name" value="PR-1-like"/>
    <property type="match status" value="1"/>
</dbReference>
<keyword evidence="2" id="KW-0732">Signal</keyword>
<dbReference type="InterPro" id="IPR014044">
    <property type="entry name" value="CAP_dom"/>
</dbReference>
<name>A0A9W8G7F5_9FUNG</name>
<evidence type="ECO:0000256" key="1">
    <source>
        <dbReference type="SAM" id="MobiDB-lite"/>
    </source>
</evidence>
<feature type="compositionally biased region" description="Polar residues" evidence="1">
    <location>
        <begin position="87"/>
        <end position="96"/>
    </location>
</feature>
<dbReference type="InterPro" id="IPR035940">
    <property type="entry name" value="CAP_sf"/>
</dbReference>
<evidence type="ECO:0000313" key="5">
    <source>
        <dbReference type="Proteomes" id="UP001151518"/>
    </source>
</evidence>
<dbReference type="Pfam" id="PF00188">
    <property type="entry name" value="CAP"/>
    <property type="match status" value="1"/>
</dbReference>
<organism evidence="4 5">
    <name type="scientific">Coemansia spiralis</name>
    <dbReference type="NCBI Taxonomy" id="417178"/>
    <lineage>
        <taxon>Eukaryota</taxon>
        <taxon>Fungi</taxon>
        <taxon>Fungi incertae sedis</taxon>
        <taxon>Zoopagomycota</taxon>
        <taxon>Kickxellomycotina</taxon>
        <taxon>Kickxellomycetes</taxon>
        <taxon>Kickxellales</taxon>
        <taxon>Kickxellaceae</taxon>
        <taxon>Coemansia</taxon>
    </lineage>
</organism>
<evidence type="ECO:0000259" key="3">
    <source>
        <dbReference type="Pfam" id="PF00188"/>
    </source>
</evidence>
<evidence type="ECO:0000256" key="2">
    <source>
        <dbReference type="SAM" id="SignalP"/>
    </source>
</evidence>
<dbReference type="Gene3D" id="3.40.33.10">
    <property type="entry name" value="CAP"/>
    <property type="match status" value="1"/>
</dbReference>
<dbReference type="OrthoDB" id="568194at2759"/>
<accession>A0A9W8G7F5</accession>
<protein>
    <recommendedName>
        <fullName evidence="3">SCP domain-containing protein</fullName>
    </recommendedName>
</protein>
<feature type="domain" description="SCP" evidence="3">
    <location>
        <begin position="131"/>
        <end position="237"/>
    </location>
</feature>